<dbReference type="InterPro" id="IPR012337">
    <property type="entry name" value="RNaseH-like_sf"/>
</dbReference>
<evidence type="ECO:0000313" key="1">
    <source>
        <dbReference type="Proteomes" id="UP000887574"/>
    </source>
</evidence>
<sequence length="191" mass="22162">MPINLYLVKYGKPSLELTTEEWMTVELLMKALSPIEAASRKMSHDSASIAVQFPIARVLSADIRKFDVENQKIYGLAMFLDPRFKDRIASDRDFFVSNVSSWFQTEQRFENNNERDSDMDFVLTSTPAKRTIAGVNIFFGQHRHLFQDDGEDENRSQSDVLIEMRAYVKLKCIDPEEEPLDWIISSWSQII</sequence>
<dbReference type="SUPFAM" id="SSF53098">
    <property type="entry name" value="Ribonuclease H-like"/>
    <property type="match status" value="1"/>
</dbReference>
<dbReference type="AlphaFoldDB" id="A0A915DZF3"/>
<keyword evidence="1" id="KW-1185">Reference proteome</keyword>
<dbReference type="Proteomes" id="UP000887574">
    <property type="component" value="Unplaced"/>
</dbReference>
<organism evidence="1 2">
    <name type="scientific">Ditylenchus dipsaci</name>
    <dbReference type="NCBI Taxonomy" id="166011"/>
    <lineage>
        <taxon>Eukaryota</taxon>
        <taxon>Metazoa</taxon>
        <taxon>Ecdysozoa</taxon>
        <taxon>Nematoda</taxon>
        <taxon>Chromadorea</taxon>
        <taxon>Rhabditida</taxon>
        <taxon>Tylenchina</taxon>
        <taxon>Tylenchomorpha</taxon>
        <taxon>Sphaerularioidea</taxon>
        <taxon>Anguinidae</taxon>
        <taxon>Anguininae</taxon>
        <taxon>Ditylenchus</taxon>
    </lineage>
</organism>
<evidence type="ECO:0000313" key="2">
    <source>
        <dbReference type="WBParaSite" id="jg2431"/>
    </source>
</evidence>
<reference evidence="2" key="1">
    <citation type="submission" date="2022-11" db="UniProtKB">
        <authorList>
            <consortium name="WormBaseParasite"/>
        </authorList>
    </citation>
    <scope>IDENTIFICATION</scope>
</reference>
<accession>A0A915DZF3</accession>
<dbReference type="WBParaSite" id="jg2431">
    <property type="protein sequence ID" value="jg2431"/>
    <property type="gene ID" value="jg2431"/>
</dbReference>
<proteinExistence type="predicted"/>
<protein>
    <submittedName>
        <fullName evidence="2">Uncharacterized protein</fullName>
    </submittedName>
</protein>
<name>A0A915DZF3_9BILA</name>